<name>A0A1W9Z4A0_MYCBA</name>
<dbReference type="PANTHER" id="PTHR43575">
    <property type="entry name" value="PROTEIN ABCI7, CHLOROPLASTIC"/>
    <property type="match status" value="1"/>
</dbReference>
<keyword evidence="4" id="KW-1185">Reference proteome</keyword>
<proteinExistence type="inferred from homology"/>
<dbReference type="OrthoDB" id="9803529at2"/>
<evidence type="ECO:0000313" key="4">
    <source>
        <dbReference type="Proteomes" id="UP000192366"/>
    </source>
</evidence>
<dbReference type="InterPro" id="IPR037284">
    <property type="entry name" value="SUF_FeS_clus_asmbl_SufBD_sf"/>
</dbReference>
<dbReference type="NCBIfam" id="TIGR01981">
    <property type="entry name" value="sufD"/>
    <property type="match status" value="1"/>
</dbReference>
<dbReference type="RefSeq" id="WP_083054525.1">
    <property type="nucleotide sequence ID" value="NZ_JACKVM010000014.1"/>
</dbReference>
<dbReference type="STRING" id="564198.BST17_00540"/>
<dbReference type="EMBL" id="MVHJ01000001">
    <property type="protein sequence ID" value="ORA07002.1"/>
    <property type="molecule type" value="Genomic_DNA"/>
</dbReference>
<reference evidence="3 4" key="1">
    <citation type="submission" date="2017-02" db="EMBL/GenBank/DDBJ databases">
        <title>The new phylogeny of genus Mycobacterium.</title>
        <authorList>
            <person name="Tortoli E."/>
            <person name="Trovato A."/>
            <person name="Cirillo D.M."/>
        </authorList>
    </citation>
    <scope>NUCLEOTIDE SEQUENCE [LARGE SCALE GENOMIC DNA]</scope>
    <source>
        <strain evidence="3 4">DSM 45578</strain>
    </source>
</reference>
<dbReference type="InterPro" id="IPR055346">
    <property type="entry name" value="Fe-S_cluster_assembly_SufBD"/>
</dbReference>
<organism evidence="3 4">
    <name type="scientific">Mycolicibacterium bacteremicum</name>
    <name type="common">Mycobacterium bacteremicum</name>
    <dbReference type="NCBI Taxonomy" id="564198"/>
    <lineage>
        <taxon>Bacteria</taxon>
        <taxon>Bacillati</taxon>
        <taxon>Actinomycetota</taxon>
        <taxon>Actinomycetes</taxon>
        <taxon>Mycobacteriales</taxon>
        <taxon>Mycobacteriaceae</taxon>
        <taxon>Mycolicibacterium</taxon>
    </lineage>
</organism>
<dbReference type="InterPro" id="IPR011542">
    <property type="entry name" value="SUF_FeS_clus_asmbl_SufD"/>
</dbReference>
<dbReference type="Pfam" id="PF01458">
    <property type="entry name" value="SUFBD_core"/>
    <property type="match status" value="1"/>
</dbReference>
<accession>A0A1W9Z4A0</accession>
<dbReference type="InterPro" id="IPR000825">
    <property type="entry name" value="SUF_FeS_clus_asmbl_SufBD_core"/>
</dbReference>
<dbReference type="AlphaFoldDB" id="A0A1W9Z4A0"/>
<gene>
    <name evidence="3" type="ORF">BST17_00540</name>
</gene>
<feature type="domain" description="SUF system FeS cluster assembly SufBD core" evidence="2">
    <location>
        <begin position="134"/>
        <end position="364"/>
    </location>
</feature>
<comment type="similarity">
    <text evidence="1">Belongs to the iron-sulfur cluster assembly SufBD family.</text>
</comment>
<dbReference type="PANTHER" id="PTHR43575:SF1">
    <property type="entry name" value="PROTEIN ABCI7, CHLOROPLASTIC"/>
    <property type="match status" value="1"/>
</dbReference>
<dbReference type="SUPFAM" id="SSF101960">
    <property type="entry name" value="Stabilizer of iron transporter SufD"/>
    <property type="match status" value="1"/>
</dbReference>
<evidence type="ECO:0000256" key="1">
    <source>
        <dbReference type="ARBA" id="ARBA00043967"/>
    </source>
</evidence>
<dbReference type="GO" id="GO:0016226">
    <property type="term" value="P:iron-sulfur cluster assembly"/>
    <property type="evidence" value="ECO:0007669"/>
    <property type="project" value="InterPro"/>
</dbReference>
<evidence type="ECO:0000313" key="3">
    <source>
        <dbReference type="EMBL" id="ORA07002.1"/>
    </source>
</evidence>
<protein>
    <submittedName>
        <fullName evidence="3">Fe-S cluster assembly protein SufD</fullName>
    </submittedName>
</protein>
<dbReference type="Proteomes" id="UP000192366">
    <property type="component" value="Unassembled WGS sequence"/>
</dbReference>
<sequence>MGVTESVEGTAKSGSVLNLNKGELFASFDVNAFEVPAGRDEIWRFTPLRRLRGLHDGTAPATGAAVIEVTARPGVTVETVGRDDQRLGQGGVPSDRVAAQAYSSFSQATIVTVARDTEVAEPIEITIDGPGVDTVAYGHLQIRVEELARAIVVVDLRGSGVYADNVEIIVGDSAGLGVIWIADWADDTVHVSAHHAKLGKDAVLGHVNVTLGGDVVRTAATVRFTAPGGDAKLLGTYFADDGQFFESRLLVDHAHPNCKSDVLYKGALQGDPASKKPDAHTVWVGDVLIRAEATGTDTFEINRNLVLTDGARADSVPNLEIETGEIAGAGHASATGRFDDEQLFYLRARGIPEEQARRLVVRGFFNEIIAKIAVPAVRERLTEAIERELAITEERTA</sequence>
<evidence type="ECO:0000259" key="2">
    <source>
        <dbReference type="Pfam" id="PF01458"/>
    </source>
</evidence>
<comment type="caution">
    <text evidence="3">The sequence shown here is derived from an EMBL/GenBank/DDBJ whole genome shotgun (WGS) entry which is preliminary data.</text>
</comment>